<accession>A0A7C6EE05</accession>
<dbReference type="AlphaFoldDB" id="A0A7C6EE05"/>
<comment type="caution">
    <text evidence="3">The sequence shown here is derived from an EMBL/GenBank/DDBJ whole genome shotgun (WGS) entry which is preliminary data.</text>
</comment>
<evidence type="ECO:0000313" key="3">
    <source>
        <dbReference type="EMBL" id="HHS53019.1"/>
    </source>
</evidence>
<keyword evidence="1" id="KW-1133">Transmembrane helix</keyword>
<feature type="domain" description="PEGA" evidence="2">
    <location>
        <begin position="28"/>
        <end position="67"/>
    </location>
</feature>
<organism evidence="3">
    <name type="scientific">candidate division WOR-3 bacterium</name>
    <dbReference type="NCBI Taxonomy" id="2052148"/>
    <lineage>
        <taxon>Bacteria</taxon>
        <taxon>Bacteria division WOR-3</taxon>
    </lineage>
</organism>
<dbReference type="Pfam" id="PF08308">
    <property type="entry name" value="PEGA"/>
    <property type="match status" value="1"/>
</dbReference>
<keyword evidence="1" id="KW-0472">Membrane</keyword>
<reference evidence="3" key="1">
    <citation type="journal article" date="2020" name="mSystems">
        <title>Genome- and Community-Level Interaction Insights into Carbon Utilization and Element Cycling Functions of Hydrothermarchaeota in Hydrothermal Sediment.</title>
        <authorList>
            <person name="Zhou Z."/>
            <person name="Liu Y."/>
            <person name="Xu W."/>
            <person name="Pan J."/>
            <person name="Luo Z.H."/>
            <person name="Li M."/>
        </authorList>
    </citation>
    <scope>NUCLEOTIDE SEQUENCE [LARGE SCALE GENOMIC DNA]</scope>
    <source>
        <strain evidence="3">SpSt-876</strain>
    </source>
</reference>
<name>A0A7C6EE05_UNCW3</name>
<feature type="transmembrane region" description="Helical" evidence="1">
    <location>
        <begin position="131"/>
        <end position="151"/>
    </location>
</feature>
<evidence type="ECO:0000256" key="1">
    <source>
        <dbReference type="SAM" id="Phobius"/>
    </source>
</evidence>
<gene>
    <name evidence="3" type="ORF">ENW73_09255</name>
</gene>
<dbReference type="InterPro" id="IPR013229">
    <property type="entry name" value="PEGA"/>
</dbReference>
<evidence type="ECO:0000259" key="2">
    <source>
        <dbReference type="Pfam" id="PF08308"/>
    </source>
</evidence>
<dbReference type="EMBL" id="DTLI01000219">
    <property type="protein sequence ID" value="HHS53019.1"/>
    <property type="molecule type" value="Genomic_DNA"/>
</dbReference>
<proteinExistence type="predicted"/>
<keyword evidence="1" id="KW-0812">Transmembrane</keyword>
<sequence length="152" mass="16879">MQFILLITISTFGLTDSSLKVATRFNGFLTINTDQPGISVYLDGDLIGVTPITNYSLEAGEYTVSLYDSRSIENEYWNLRKSGPCRKLKALWQLIRIDAATQKVKIIPNQNTKLTFYLRRIDRAPVLAKCLFSGSVIGIFGLGVLTGVLIAK</sequence>
<protein>
    <submittedName>
        <fullName evidence="3">PEGA domain-containing protein</fullName>
    </submittedName>
</protein>